<sequence>MMAPLFAAEQFTAALYALLDETFDTSHDYFLVWRETGALTPAEWGDIQNELRASHKRIKTLIMEIPGWESEMNIGDAIAVTTYTAYHLGELRQALSTLKP</sequence>
<comment type="caution">
    <text evidence="1">The sequence shown here is derived from an EMBL/GenBank/DDBJ whole genome shotgun (WGS) entry which is preliminary data.</text>
</comment>
<reference evidence="1" key="1">
    <citation type="journal article" date="2020" name="mSystems">
        <title>Genome- and Community-Level Interaction Insights into Carbon Utilization and Element Cycling Functions of Hydrothermarchaeota in Hydrothermal Sediment.</title>
        <authorList>
            <person name="Zhou Z."/>
            <person name="Liu Y."/>
            <person name="Xu W."/>
            <person name="Pan J."/>
            <person name="Luo Z.H."/>
            <person name="Li M."/>
        </authorList>
    </citation>
    <scope>NUCLEOTIDE SEQUENCE [LARGE SCALE GENOMIC DNA]</scope>
    <source>
        <strain evidence="1">SpSt-289</strain>
    </source>
</reference>
<proteinExistence type="predicted"/>
<name>A0A7C1JQA1_9CHLR</name>
<organism evidence="1">
    <name type="scientific">Caldilinea aerophila</name>
    <dbReference type="NCBI Taxonomy" id="133453"/>
    <lineage>
        <taxon>Bacteria</taxon>
        <taxon>Bacillati</taxon>
        <taxon>Chloroflexota</taxon>
        <taxon>Caldilineae</taxon>
        <taxon>Caldilineales</taxon>
        <taxon>Caldilineaceae</taxon>
        <taxon>Caldilinea</taxon>
    </lineage>
</organism>
<dbReference type="AlphaFoldDB" id="A0A7C1JQA1"/>
<protein>
    <submittedName>
        <fullName evidence="1">Uncharacterized protein</fullName>
    </submittedName>
</protein>
<gene>
    <name evidence="1" type="ORF">ENQ20_10710</name>
</gene>
<dbReference type="EMBL" id="DSMG01000102">
    <property type="protein sequence ID" value="HDX31945.1"/>
    <property type="molecule type" value="Genomic_DNA"/>
</dbReference>
<evidence type="ECO:0000313" key="1">
    <source>
        <dbReference type="EMBL" id="HDX31945.1"/>
    </source>
</evidence>
<accession>A0A7C1JQA1</accession>